<evidence type="ECO:0000256" key="13">
    <source>
        <dbReference type="ARBA" id="ARBA00033093"/>
    </source>
</evidence>
<dbReference type="Gene3D" id="3.90.650.10">
    <property type="entry name" value="PurM-like C-terminal domain"/>
    <property type="match status" value="1"/>
</dbReference>
<evidence type="ECO:0000256" key="6">
    <source>
        <dbReference type="ARBA" id="ARBA00022490"/>
    </source>
</evidence>
<name>A0AAV1HVA6_9CHLO</name>
<proteinExistence type="inferred from homology"/>
<evidence type="ECO:0000256" key="4">
    <source>
        <dbReference type="ARBA" id="ARBA00013047"/>
    </source>
</evidence>
<dbReference type="Pfam" id="PF02769">
    <property type="entry name" value="AIRS_C"/>
    <property type="match status" value="1"/>
</dbReference>
<dbReference type="Gene3D" id="3.30.1330.10">
    <property type="entry name" value="PurM-like, N-terminal domain"/>
    <property type="match status" value="1"/>
</dbReference>
<dbReference type="CDD" id="cd02196">
    <property type="entry name" value="PurM"/>
    <property type="match status" value="1"/>
</dbReference>
<dbReference type="EMBL" id="CAUYUE010000002">
    <property type="protein sequence ID" value="CAK0746427.1"/>
    <property type="molecule type" value="Genomic_DNA"/>
</dbReference>
<dbReference type="GO" id="GO:0005829">
    <property type="term" value="C:cytosol"/>
    <property type="evidence" value="ECO:0007669"/>
    <property type="project" value="TreeGrafter"/>
</dbReference>
<dbReference type="InterPro" id="IPR036676">
    <property type="entry name" value="PurM-like_C_sf"/>
</dbReference>
<dbReference type="GO" id="GO:0006189">
    <property type="term" value="P:'de novo' IMP biosynthetic process"/>
    <property type="evidence" value="ECO:0007669"/>
    <property type="project" value="InterPro"/>
</dbReference>
<evidence type="ECO:0000256" key="7">
    <source>
        <dbReference type="ARBA" id="ARBA00022598"/>
    </source>
</evidence>
<dbReference type="GO" id="GO:0004637">
    <property type="term" value="F:phosphoribosylamine-glycine ligase activity"/>
    <property type="evidence" value="ECO:0007669"/>
    <property type="project" value="TreeGrafter"/>
</dbReference>
<dbReference type="PANTHER" id="PTHR10520">
    <property type="entry name" value="TRIFUNCTIONAL PURINE BIOSYNTHETIC PROTEIN ADENOSINE-3-RELATED"/>
    <property type="match status" value="1"/>
</dbReference>
<feature type="domain" description="PurM-like N-terminal" evidence="15">
    <location>
        <begin position="96"/>
        <end position="204"/>
    </location>
</feature>
<organism evidence="17 18">
    <name type="scientific">Coccomyxa viridis</name>
    <dbReference type="NCBI Taxonomy" id="1274662"/>
    <lineage>
        <taxon>Eukaryota</taxon>
        <taxon>Viridiplantae</taxon>
        <taxon>Chlorophyta</taxon>
        <taxon>core chlorophytes</taxon>
        <taxon>Trebouxiophyceae</taxon>
        <taxon>Trebouxiophyceae incertae sedis</taxon>
        <taxon>Coccomyxaceae</taxon>
        <taxon>Coccomyxa</taxon>
    </lineage>
</organism>
<dbReference type="FunFam" id="3.30.1330.10:FF:000001">
    <property type="entry name" value="Phosphoribosylformylglycinamidine cyclo-ligase"/>
    <property type="match status" value="1"/>
</dbReference>
<sequence length="381" mass="40597">MGCNMPLSSPLNSLCPLDASSSRMPGICSTSGRMVANTQAPSSARRGRHTICQASKAEALSYRTAGVDIDAGNELVRRIQKMNPSIGGFSGMVPFGDSFLVAGTDGVGTKLKLAFDLQKHDTIGIDLVAMSVNDIITSGAKPLFFLDYFATGKLDVDVAEAVVRGIVEGCRQSDCILLGGETAEMPGFYQGGEYDVAGFAVGAVKQEAVIDGSRIQEGDALIGFASSGVHSNGFSLVRKILEVSRTRLEDEVSWGTGTFGDALLAPTQIYVKRLLSLIDRVDVKGVVHITGGGFPENIPRIVPKGKDLGFQIQRSAWSVPPLFQWLQQAGNVEESEMFRTFNMGVGMLVVIDKSSVHEALSFDPEAFLLGEIVSGRGVQLV</sequence>
<evidence type="ECO:0000256" key="8">
    <source>
        <dbReference type="ARBA" id="ARBA00022741"/>
    </source>
</evidence>
<evidence type="ECO:0000313" key="18">
    <source>
        <dbReference type="Proteomes" id="UP001314263"/>
    </source>
</evidence>
<dbReference type="PANTHER" id="PTHR10520:SF12">
    <property type="entry name" value="TRIFUNCTIONAL PURINE BIOSYNTHETIC PROTEIN ADENOSINE-3"/>
    <property type="match status" value="1"/>
</dbReference>
<dbReference type="InterPro" id="IPR036921">
    <property type="entry name" value="PurM-like_N_sf"/>
</dbReference>
<evidence type="ECO:0000256" key="14">
    <source>
        <dbReference type="ARBA" id="ARBA00049057"/>
    </source>
</evidence>
<dbReference type="InterPro" id="IPR016188">
    <property type="entry name" value="PurM-like_N"/>
</dbReference>
<dbReference type="InterPro" id="IPR010918">
    <property type="entry name" value="PurM-like_C_dom"/>
</dbReference>
<evidence type="ECO:0000256" key="2">
    <source>
        <dbReference type="ARBA" id="ARBA00004686"/>
    </source>
</evidence>
<dbReference type="SUPFAM" id="SSF55326">
    <property type="entry name" value="PurM N-terminal domain-like"/>
    <property type="match status" value="1"/>
</dbReference>
<evidence type="ECO:0000256" key="1">
    <source>
        <dbReference type="ARBA" id="ARBA00004496"/>
    </source>
</evidence>
<keyword evidence="8" id="KW-0547">Nucleotide-binding</keyword>
<comment type="caution">
    <text evidence="17">The sequence shown here is derived from an EMBL/GenBank/DDBJ whole genome shotgun (WGS) entry which is preliminary data.</text>
</comment>
<dbReference type="GO" id="GO:0005524">
    <property type="term" value="F:ATP binding"/>
    <property type="evidence" value="ECO:0007669"/>
    <property type="project" value="UniProtKB-KW"/>
</dbReference>
<gene>
    <name evidence="17" type="primary">PUR5</name>
    <name evidence="17" type="ORF">CVIRNUC_001691</name>
</gene>
<keyword evidence="9" id="KW-0658">Purine biosynthesis</keyword>
<reference evidence="17 18" key="1">
    <citation type="submission" date="2023-10" db="EMBL/GenBank/DDBJ databases">
        <authorList>
            <person name="Maclean D."/>
            <person name="Macfadyen A."/>
        </authorList>
    </citation>
    <scope>NUCLEOTIDE SEQUENCE [LARGE SCALE GENOMIC DNA]</scope>
</reference>
<dbReference type="GO" id="GO:0004641">
    <property type="term" value="F:phosphoribosylformylglycinamidine cyclo-ligase activity"/>
    <property type="evidence" value="ECO:0007669"/>
    <property type="project" value="UniProtKB-EC"/>
</dbReference>
<keyword evidence="6" id="KW-0963">Cytoplasm</keyword>
<keyword evidence="10" id="KW-0067">ATP-binding</keyword>
<evidence type="ECO:0000256" key="11">
    <source>
        <dbReference type="ARBA" id="ARBA00031908"/>
    </source>
</evidence>
<dbReference type="InterPro" id="IPR004733">
    <property type="entry name" value="PurM_cligase"/>
</dbReference>
<dbReference type="Pfam" id="PF00586">
    <property type="entry name" value="AIRS"/>
    <property type="match status" value="1"/>
</dbReference>
<accession>A0AAV1HVA6</accession>
<keyword evidence="7" id="KW-0436">Ligase</keyword>
<dbReference type="AlphaFoldDB" id="A0AAV1HVA6"/>
<evidence type="ECO:0000256" key="10">
    <source>
        <dbReference type="ARBA" id="ARBA00022840"/>
    </source>
</evidence>
<dbReference type="NCBIfam" id="TIGR00878">
    <property type="entry name" value="purM"/>
    <property type="match status" value="1"/>
</dbReference>
<evidence type="ECO:0000256" key="12">
    <source>
        <dbReference type="ARBA" id="ARBA00032931"/>
    </source>
</evidence>
<dbReference type="Proteomes" id="UP001314263">
    <property type="component" value="Unassembled WGS sequence"/>
</dbReference>
<dbReference type="SUPFAM" id="SSF56042">
    <property type="entry name" value="PurM C-terminal domain-like"/>
    <property type="match status" value="1"/>
</dbReference>
<feature type="domain" description="PurM-like C-terminal" evidence="16">
    <location>
        <begin position="216"/>
        <end position="379"/>
    </location>
</feature>
<evidence type="ECO:0000256" key="9">
    <source>
        <dbReference type="ARBA" id="ARBA00022755"/>
    </source>
</evidence>
<comment type="subcellular location">
    <subcellularLocation>
        <location evidence="1">Cytoplasm</location>
    </subcellularLocation>
</comment>
<keyword evidence="18" id="KW-1185">Reference proteome</keyword>
<dbReference type="HAMAP" id="MF_00741">
    <property type="entry name" value="AIRS"/>
    <property type="match status" value="1"/>
</dbReference>
<dbReference type="GO" id="GO:0046084">
    <property type="term" value="P:adenine biosynthetic process"/>
    <property type="evidence" value="ECO:0007669"/>
    <property type="project" value="TreeGrafter"/>
</dbReference>
<evidence type="ECO:0000259" key="15">
    <source>
        <dbReference type="Pfam" id="PF00586"/>
    </source>
</evidence>
<protein>
    <recommendedName>
        <fullName evidence="5">Phosphoribosylformylglycinamidine cyclo-ligase</fullName>
        <ecNumber evidence="4">6.3.3.1</ecNumber>
    </recommendedName>
    <alternativeName>
        <fullName evidence="12">AIR synthase</fullName>
    </alternativeName>
    <alternativeName>
        <fullName evidence="13">AIRS</fullName>
    </alternativeName>
    <alternativeName>
        <fullName evidence="11">Phosphoribosyl-aminoimidazole synthetase</fullName>
    </alternativeName>
</protein>
<evidence type="ECO:0000256" key="5">
    <source>
        <dbReference type="ARBA" id="ARBA00020367"/>
    </source>
</evidence>
<evidence type="ECO:0000256" key="3">
    <source>
        <dbReference type="ARBA" id="ARBA00010280"/>
    </source>
</evidence>
<comment type="catalytic activity">
    <reaction evidence="14">
        <text>2-formamido-N(1)-(5-O-phospho-beta-D-ribosyl)acetamidine + ATP = 5-amino-1-(5-phospho-beta-D-ribosyl)imidazole + ADP + phosphate + H(+)</text>
        <dbReference type="Rhea" id="RHEA:23032"/>
        <dbReference type="ChEBI" id="CHEBI:15378"/>
        <dbReference type="ChEBI" id="CHEBI:30616"/>
        <dbReference type="ChEBI" id="CHEBI:43474"/>
        <dbReference type="ChEBI" id="CHEBI:137981"/>
        <dbReference type="ChEBI" id="CHEBI:147287"/>
        <dbReference type="ChEBI" id="CHEBI:456216"/>
        <dbReference type="EC" id="6.3.3.1"/>
    </reaction>
</comment>
<dbReference type="EC" id="6.3.3.1" evidence="4"/>
<comment type="pathway">
    <text evidence="2">Purine metabolism; IMP biosynthesis via de novo pathway; 5-amino-1-(5-phospho-D-ribosyl)imidazole from N(2)-formyl-N(1)-(5-phospho-D-ribosyl)glycinamide: step 2/2.</text>
</comment>
<evidence type="ECO:0000313" key="17">
    <source>
        <dbReference type="EMBL" id="CAK0746427.1"/>
    </source>
</evidence>
<dbReference type="FunFam" id="3.90.650.10:FF:000011">
    <property type="entry name" value="Phosphoribosylformylglycinamidine cyclo-ligase"/>
    <property type="match status" value="1"/>
</dbReference>
<evidence type="ECO:0000259" key="16">
    <source>
        <dbReference type="Pfam" id="PF02769"/>
    </source>
</evidence>
<comment type="similarity">
    <text evidence="3">Belongs to the AIR synthase family.</text>
</comment>